<comment type="caution">
    <text evidence="1">The sequence shown here is derived from an EMBL/GenBank/DDBJ whole genome shotgun (WGS) entry which is preliminary data.</text>
</comment>
<evidence type="ECO:0000313" key="1">
    <source>
        <dbReference type="EMBL" id="OEF99894.1"/>
    </source>
</evidence>
<protein>
    <recommendedName>
        <fullName evidence="3">DUF4367 domain-containing protein</fullName>
    </recommendedName>
</protein>
<reference evidence="1 2" key="1">
    <citation type="submission" date="2016-09" db="EMBL/GenBank/DDBJ databases">
        <title>Draft genome sequence for the type strain of Vulcanibacillus modesticaldus BR, a strictly anaerobic, moderately thermophilic, and nitrate-reducing bacterium from deep sea-hydrothermal vents of the Mid-Atlantic Ridge.</title>
        <authorList>
            <person name="Abin C.A."/>
            <person name="Hollibaugh J.T."/>
        </authorList>
    </citation>
    <scope>NUCLEOTIDE SEQUENCE [LARGE SCALE GENOMIC DNA]</scope>
    <source>
        <strain evidence="1 2">BR</strain>
    </source>
</reference>
<dbReference type="Proteomes" id="UP000243739">
    <property type="component" value="Unassembled WGS sequence"/>
</dbReference>
<keyword evidence="2" id="KW-1185">Reference proteome</keyword>
<dbReference type="AlphaFoldDB" id="A0A1D2YVZ1"/>
<name>A0A1D2YVZ1_9BACI</name>
<dbReference type="RefSeq" id="WP_069656200.1">
    <property type="nucleotide sequence ID" value="NZ_MIJF01000012.1"/>
</dbReference>
<evidence type="ECO:0000313" key="2">
    <source>
        <dbReference type="Proteomes" id="UP000243739"/>
    </source>
</evidence>
<sequence>MGTDYVMEVRHDDDSIYIIFPHFAIEENTKKTIPSNKNNIIKNVSIGNTNAKWVYEKIEEYNVEVPLYLYTIKDEIYITISSAKSFEEKDFEKIMGSLVKLVND</sequence>
<accession>A0A1D2YVZ1</accession>
<gene>
    <name evidence="1" type="ORF">BHF71_07220</name>
</gene>
<dbReference type="OrthoDB" id="2112616at2"/>
<proteinExistence type="predicted"/>
<evidence type="ECO:0008006" key="3">
    <source>
        <dbReference type="Google" id="ProtNLM"/>
    </source>
</evidence>
<dbReference type="EMBL" id="MIJF01000012">
    <property type="protein sequence ID" value="OEF99894.1"/>
    <property type="molecule type" value="Genomic_DNA"/>
</dbReference>
<dbReference type="STRING" id="337097.BHF71_07220"/>
<organism evidence="1 2">
    <name type="scientific">Vulcanibacillus modesticaldus</name>
    <dbReference type="NCBI Taxonomy" id="337097"/>
    <lineage>
        <taxon>Bacteria</taxon>
        <taxon>Bacillati</taxon>
        <taxon>Bacillota</taxon>
        <taxon>Bacilli</taxon>
        <taxon>Bacillales</taxon>
        <taxon>Bacillaceae</taxon>
        <taxon>Vulcanibacillus</taxon>
    </lineage>
</organism>